<protein>
    <submittedName>
        <fullName evidence="2">ATP-binding protein</fullName>
    </submittedName>
</protein>
<dbReference type="AlphaFoldDB" id="A0A518XF92"/>
<dbReference type="Proteomes" id="UP000319411">
    <property type="component" value="Chromosome"/>
</dbReference>
<dbReference type="InterPro" id="IPR003593">
    <property type="entry name" value="AAA+_ATPase"/>
</dbReference>
<keyword evidence="3" id="KW-1185">Reference proteome</keyword>
<dbReference type="PANTHER" id="PTHR43581:SF2">
    <property type="entry name" value="EXCINUCLEASE ATPASE SUBUNIT"/>
    <property type="match status" value="1"/>
</dbReference>
<dbReference type="RefSeq" id="WP_145889333.1">
    <property type="nucleotide sequence ID" value="NZ_CP032702.1"/>
</dbReference>
<keyword evidence="2" id="KW-0547">Nucleotide-binding</keyword>
<dbReference type="Gene3D" id="3.40.50.300">
    <property type="entry name" value="P-loop containing nucleotide triphosphate hydrolases"/>
    <property type="match status" value="1"/>
</dbReference>
<proteinExistence type="predicted"/>
<keyword evidence="2" id="KW-0067">ATP-binding</keyword>
<dbReference type="InterPro" id="IPR051396">
    <property type="entry name" value="Bact_Antivir_Def_Nuclease"/>
</dbReference>
<dbReference type="InterPro" id="IPR003959">
    <property type="entry name" value="ATPase_AAA_core"/>
</dbReference>
<gene>
    <name evidence="2" type="ORF">D8B20_13495</name>
</gene>
<dbReference type="KEGG" id="pdis:D8B20_13495"/>
<dbReference type="GO" id="GO:0016887">
    <property type="term" value="F:ATP hydrolysis activity"/>
    <property type="evidence" value="ECO:0007669"/>
    <property type="project" value="InterPro"/>
</dbReference>
<dbReference type="SUPFAM" id="SSF52540">
    <property type="entry name" value="P-loop containing nucleoside triphosphate hydrolases"/>
    <property type="match status" value="1"/>
</dbReference>
<reference evidence="2 3" key="1">
    <citation type="submission" date="2018-10" db="EMBL/GenBank/DDBJ databases">
        <title>Genome Sequencing of Pantoea dispersa DSM 32899.</title>
        <authorList>
            <person name="Nawrath M."/>
            <person name="Ottenheim C."/>
            <person name="Wilm A."/>
            <person name="Zimmermann W."/>
            <person name="Wu J.C."/>
        </authorList>
    </citation>
    <scope>NUCLEOTIDE SEQUENCE [LARGE SCALE GENOMIC DNA]</scope>
    <source>
        <strain evidence="2 3">DSM 32899</strain>
    </source>
</reference>
<name>A0A518XF92_9GAMM</name>
<feature type="domain" description="AAA+ ATPase" evidence="1">
    <location>
        <begin position="184"/>
        <end position="422"/>
    </location>
</feature>
<sequence>MKIFLNGKNKINLKNYILLQATDWDDYSYKSTFLLSFFYEDNLVPIGELKIIDNTLEIGRVQFDNGCDKLPDNFCSLGQSKQYYLNIRGLGLQYEKLILESLNDCAYDKIIFDAFSELSQFKTSAVRFSPAEQALEFAKKMFNRQVDTNDENCHVFDFSTTLKGFSAPYDLSFYFQEQKTSIIPSNINVIIGRNGTGKTQLLSDIARTISGYGFDDKIELIKAREKRFNNTKPDFGNVVVVSYSAFDNFEIPGKNEAEQKEIEEQGHIFGYKYCGLRERVENSTEYRLKNISEITNEFKVAYEKIILEKKIEQWNECIKPIISDQSFSELDRNVLLEKFDRLSSGQKIVLSILANIFEHIEDNSLVIIDEPETHLHPSLIASFMHSIRSILTHFNSYSIIATHSPVILQETPSKFVQLLRGNYLKPKVGKLKKESFGEEISNLTEDVFNVSFEESNFYSILSKLSSEGYTLKEIEVMFGKKLGMTAKSFLTNLN</sequence>
<dbReference type="Pfam" id="PF13304">
    <property type="entry name" value="AAA_21"/>
    <property type="match status" value="1"/>
</dbReference>
<organism evidence="2 3">
    <name type="scientific">Candidatus Pantoea soli</name>
    <dbReference type="NCBI Taxonomy" id="3098669"/>
    <lineage>
        <taxon>Bacteria</taxon>
        <taxon>Pseudomonadati</taxon>
        <taxon>Pseudomonadota</taxon>
        <taxon>Gammaproteobacteria</taxon>
        <taxon>Enterobacterales</taxon>
        <taxon>Erwiniaceae</taxon>
        <taxon>Pantoea</taxon>
    </lineage>
</organism>
<dbReference type="SMART" id="SM00382">
    <property type="entry name" value="AAA"/>
    <property type="match status" value="1"/>
</dbReference>
<dbReference type="GO" id="GO:0005524">
    <property type="term" value="F:ATP binding"/>
    <property type="evidence" value="ECO:0007669"/>
    <property type="project" value="UniProtKB-KW"/>
</dbReference>
<evidence type="ECO:0000313" key="2">
    <source>
        <dbReference type="EMBL" id="QDY42827.1"/>
    </source>
</evidence>
<dbReference type="EMBL" id="CP032702">
    <property type="protein sequence ID" value="QDY42827.1"/>
    <property type="molecule type" value="Genomic_DNA"/>
</dbReference>
<dbReference type="InterPro" id="IPR027417">
    <property type="entry name" value="P-loop_NTPase"/>
</dbReference>
<evidence type="ECO:0000313" key="3">
    <source>
        <dbReference type="Proteomes" id="UP000319411"/>
    </source>
</evidence>
<evidence type="ECO:0000259" key="1">
    <source>
        <dbReference type="SMART" id="SM00382"/>
    </source>
</evidence>
<dbReference type="OrthoDB" id="7024727at2"/>
<accession>A0A518XF92</accession>
<dbReference type="PANTHER" id="PTHR43581">
    <property type="entry name" value="ATP/GTP PHOSPHATASE"/>
    <property type="match status" value="1"/>
</dbReference>